<evidence type="ECO:0000256" key="8">
    <source>
        <dbReference type="ARBA" id="ARBA00023166"/>
    </source>
</evidence>
<dbReference type="STRING" id="1247936.BN2475_860028"/>
<name>A0A1N7SLX1_9BURK</name>
<sequence>MRGGGGDCRGHEAASSTPMRGSPRLKADLFGVLRRTLAGWLGRALNSSEIGIVMDDHIEVLVIGSGFGGAVAAKRLAEAGRDVLMLERGPWRDTVPMQSTDIEDLAPLPQGRHAFTYGLRSVRASLFKGEMVINKRGFVEAYFGDGINVICSSNVGGGSHIYAAVLGRPFDPKYWETRHPQISQERMESYYDEILALLNARPVSPHDMVPNSIDQTNYNGELSNAGLKNSPIGILLPEMPGQPVKLVDPHGVERWESDMRNNSFLGSPSGAKTTLDFTVIWPAMQHGLVVRDLCEVKSIHKLRGGDERKMRYEVRYRNHRSGQDECILAEHVVLAAGGLNTVRLLLKSRDVEHGLDGMPRLGFQFGTNGGFFGFWKENSTRDLTAGLPLCGPFRSRNSTSKSALMLRASIQGFDDVPLPTPIKRWLRKNSCMVAFGGDGSNGLMLMRNGKFKIRYKKSENSVYREIAEEIKSIEIATNTKVYALGTPVTVQPIGGACLGTSNLDGVIGANGEVFDNPGLYVVDASALPASPGAPPSQSIAAWSAHVADRLLESLQRC</sequence>
<dbReference type="EMBL" id="CYGX02000086">
    <property type="protein sequence ID" value="SIT47969.1"/>
    <property type="molecule type" value="Genomic_DNA"/>
</dbReference>
<feature type="region of interest" description="Disordered" evidence="16">
    <location>
        <begin position="1"/>
        <end position="20"/>
    </location>
</feature>
<evidence type="ECO:0000313" key="18">
    <source>
        <dbReference type="EMBL" id="SIT47969.1"/>
    </source>
</evidence>
<dbReference type="PANTHER" id="PTHR47470:SF1">
    <property type="entry name" value="FAD-DEPENDENT OXIDOREDUCTASE 2 FAD BINDING DOMAIN-CONTAINING PROTEIN"/>
    <property type="match status" value="1"/>
</dbReference>
<evidence type="ECO:0000256" key="12">
    <source>
        <dbReference type="ARBA" id="ARBA00049645"/>
    </source>
</evidence>
<evidence type="ECO:0000256" key="10">
    <source>
        <dbReference type="ARBA" id="ARBA00023235"/>
    </source>
</evidence>
<evidence type="ECO:0000313" key="19">
    <source>
        <dbReference type="Proteomes" id="UP000187012"/>
    </source>
</evidence>
<comment type="similarity">
    <text evidence="2">Belongs to the GMC oxidoreductase family.</text>
</comment>
<comment type="cofactor">
    <cofactor evidence="1">
        <name>FAD</name>
        <dbReference type="ChEBI" id="CHEBI:57692"/>
    </cofactor>
</comment>
<evidence type="ECO:0000259" key="17">
    <source>
        <dbReference type="Pfam" id="PF05199"/>
    </source>
</evidence>
<evidence type="ECO:0000256" key="6">
    <source>
        <dbReference type="ARBA" id="ARBA00023002"/>
    </source>
</evidence>
<dbReference type="GO" id="GO:0016995">
    <property type="term" value="F:cholesterol oxidase activity"/>
    <property type="evidence" value="ECO:0007669"/>
    <property type="project" value="UniProtKB-EC"/>
</dbReference>
<dbReference type="GO" id="GO:0004769">
    <property type="term" value="F:steroid Delta-isomerase activity"/>
    <property type="evidence" value="ECO:0007669"/>
    <property type="project" value="UniProtKB-EC"/>
</dbReference>
<dbReference type="InterPro" id="IPR036188">
    <property type="entry name" value="FAD/NAD-bd_sf"/>
</dbReference>
<keyword evidence="6" id="KW-0560">Oxidoreductase</keyword>
<keyword evidence="3" id="KW-0153">Cholesterol metabolism</keyword>
<evidence type="ECO:0000256" key="2">
    <source>
        <dbReference type="ARBA" id="ARBA00010790"/>
    </source>
</evidence>
<keyword evidence="19" id="KW-1185">Reference proteome</keyword>
<feature type="domain" description="Glucose-methanol-choline oxidoreductase C-terminal" evidence="17">
    <location>
        <begin position="488"/>
        <end position="541"/>
    </location>
</feature>
<evidence type="ECO:0000256" key="5">
    <source>
        <dbReference type="ARBA" id="ARBA00022827"/>
    </source>
</evidence>
<evidence type="ECO:0000256" key="4">
    <source>
        <dbReference type="ARBA" id="ARBA00022630"/>
    </source>
</evidence>
<dbReference type="InterPro" id="IPR052542">
    <property type="entry name" value="Cholesterol_Oxidase"/>
</dbReference>
<dbReference type="AlphaFoldDB" id="A0A1N7SLX1"/>
<dbReference type="GO" id="GO:0008203">
    <property type="term" value="P:cholesterol metabolic process"/>
    <property type="evidence" value="ECO:0007669"/>
    <property type="project" value="UniProtKB-KW"/>
</dbReference>
<keyword evidence="7" id="KW-0443">Lipid metabolism</keyword>
<dbReference type="EC" id="1.1.3.6" evidence="13"/>
<evidence type="ECO:0000256" key="14">
    <source>
        <dbReference type="ARBA" id="ARBA00049744"/>
    </source>
</evidence>
<dbReference type="EC" id="5.3.3.1" evidence="11"/>
<reference evidence="18 19" key="1">
    <citation type="submission" date="2016-12" db="EMBL/GenBank/DDBJ databases">
        <authorList>
            <person name="Song W.-J."/>
            <person name="Kurnit D.M."/>
        </authorList>
    </citation>
    <scope>NUCLEOTIDE SEQUENCE [LARGE SCALE GENOMIC DNA]</scope>
    <source>
        <strain evidence="18 19">STM7296</strain>
    </source>
</reference>
<proteinExistence type="inferred from homology"/>
<evidence type="ECO:0000256" key="13">
    <source>
        <dbReference type="ARBA" id="ARBA00049723"/>
    </source>
</evidence>
<dbReference type="PANTHER" id="PTHR47470">
    <property type="entry name" value="CHOLESTEROL OXIDASE"/>
    <property type="match status" value="1"/>
</dbReference>
<dbReference type="SUPFAM" id="SSF51905">
    <property type="entry name" value="FAD/NAD(P)-binding domain"/>
    <property type="match status" value="1"/>
</dbReference>
<dbReference type="Proteomes" id="UP000187012">
    <property type="component" value="Unassembled WGS sequence"/>
</dbReference>
<evidence type="ECO:0000256" key="11">
    <source>
        <dbReference type="ARBA" id="ARBA00038856"/>
    </source>
</evidence>
<keyword evidence="8" id="KW-1207">Sterol metabolism</keyword>
<dbReference type="Gene3D" id="3.30.410.10">
    <property type="entry name" value="Cholesterol Oxidase, domain 2"/>
    <property type="match status" value="1"/>
</dbReference>
<keyword evidence="9" id="KW-0753">Steroid metabolism</keyword>
<dbReference type="Pfam" id="PF05199">
    <property type="entry name" value="GMC_oxred_C"/>
    <property type="match status" value="1"/>
</dbReference>
<gene>
    <name evidence="18" type="ORF">BN2475_860028</name>
</gene>
<comment type="pathway">
    <text evidence="12">Steroid metabolism; cholesterol degradation.</text>
</comment>
<evidence type="ECO:0000256" key="1">
    <source>
        <dbReference type="ARBA" id="ARBA00001974"/>
    </source>
</evidence>
<evidence type="ECO:0000256" key="7">
    <source>
        <dbReference type="ARBA" id="ARBA00023098"/>
    </source>
</evidence>
<dbReference type="Gene3D" id="3.50.50.60">
    <property type="entry name" value="FAD/NAD(P)-binding domain"/>
    <property type="match status" value="1"/>
</dbReference>
<keyword evidence="4" id="KW-0285">Flavoprotein</keyword>
<evidence type="ECO:0000256" key="16">
    <source>
        <dbReference type="SAM" id="MobiDB-lite"/>
    </source>
</evidence>
<evidence type="ECO:0000256" key="15">
    <source>
        <dbReference type="ARBA" id="ARBA00049778"/>
    </source>
</evidence>
<organism evidence="18 19">
    <name type="scientific">Paraburkholderia ribeironis</name>
    <dbReference type="NCBI Taxonomy" id="1247936"/>
    <lineage>
        <taxon>Bacteria</taxon>
        <taxon>Pseudomonadati</taxon>
        <taxon>Pseudomonadota</taxon>
        <taxon>Betaproteobacteria</taxon>
        <taxon>Burkholderiales</taxon>
        <taxon>Burkholderiaceae</taxon>
        <taxon>Paraburkholderia</taxon>
    </lineage>
</organism>
<protein>
    <recommendedName>
        <fullName evidence="14">Cholesterol oxidase</fullName>
        <ecNumber evidence="13">1.1.3.6</ecNumber>
        <ecNumber evidence="11">5.3.3.1</ecNumber>
    </recommendedName>
    <alternativeName>
        <fullName evidence="15">Cholesterol isomerase</fullName>
    </alternativeName>
</protein>
<evidence type="ECO:0000256" key="9">
    <source>
        <dbReference type="ARBA" id="ARBA00023221"/>
    </source>
</evidence>
<keyword evidence="10" id="KW-0413">Isomerase</keyword>
<keyword evidence="5" id="KW-0274">FAD</keyword>
<evidence type="ECO:0000256" key="3">
    <source>
        <dbReference type="ARBA" id="ARBA00022548"/>
    </source>
</evidence>
<dbReference type="InterPro" id="IPR007867">
    <property type="entry name" value="GMC_OxRtase_C"/>
</dbReference>
<accession>A0A1N7SLX1</accession>
<dbReference type="Pfam" id="PF13450">
    <property type="entry name" value="NAD_binding_8"/>
    <property type="match status" value="1"/>
</dbReference>